<proteinExistence type="inferred from homology"/>
<protein>
    <recommendedName>
        <fullName evidence="5">15-hydroxyprostaglandin dehydrogenase [NAD(+)]</fullName>
        <ecNumber evidence="3">1.1.1.141</ecNumber>
        <ecNumber evidence="4">1.1.1.232</ecNumber>
    </recommendedName>
    <alternativeName>
        <fullName evidence="7">Eicosanoid/docosanoid dehydrogenase [NAD(+)]</fullName>
    </alternativeName>
    <alternativeName>
        <fullName evidence="6">Prostaglandin dehydrogenase 1</fullName>
    </alternativeName>
</protein>
<dbReference type="KEGG" id="lak:106165584"/>
<dbReference type="GO" id="GO:0047034">
    <property type="term" value="F:15-hydroxyicosatetraenoate dehydrogenase activity"/>
    <property type="evidence" value="ECO:0007669"/>
    <property type="project" value="UniProtKB-EC"/>
</dbReference>
<comment type="catalytic activity">
    <reaction evidence="17">
        <text>prostaglandin A1 + NAD(+) = 15-oxo-prostaglandin A1 + NADH + H(+)</text>
        <dbReference type="Rhea" id="RHEA:41263"/>
        <dbReference type="ChEBI" id="CHEBI:15378"/>
        <dbReference type="ChEBI" id="CHEBI:57398"/>
        <dbReference type="ChEBI" id="CHEBI:57540"/>
        <dbReference type="ChEBI" id="CHEBI:57945"/>
        <dbReference type="ChEBI" id="CHEBI:85072"/>
    </reaction>
    <physiologicalReaction direction="left-to-right" evidence="17">
        <dbReference type="Rhea" id="RHEA:41264"/>
    </physiologicalReaction>
</comment>
<comment type="catalytic activity">
    <reaction evidence="11">
        <text>14-hydroxy-(4Z,7Z,10Z,12E,16Z,19Z)-docosahexaenoate + NAD(+) = 14-oxo-(4Z,7Z,10Z,12E,16Z,19Z)-docosahexaenoate + NADH + H(+)</text>
        <dbReference type="Rhea" id="RHEA:48952"/>
        <dbReference type="ChEBI" id="CHEBI:15378"/>
        <dbReference type="ChEBI" id="CHEBI:57540"/>
        <dbReference type="ChEBI" id="CHEBI:57945"/>
        <dbReference type="ChEBI" id="CHEBI:90866"/>
        <dbReference type="ChEBI" id="CHEBI:90867"/>
    </reaction>
    <physiologicalReaction direction="left-to-right" evidence="11">
        <dbReference type="Rhea" id="RHEA:48953"/>
    </physiologicalReaction>
</comment>
<dbReference type="GeneID" id="106165584"/>
<evidence type="ECO:0000256" key="18">
    <source>
        <dbReference type="ARBA" id="ARBA00048739"/>
    </source>
</evidence>
<comment type="catalytic activity">
    <reaction evidence="19">
        <text>resolvin D2 + NAD(+) = 16-oxoresolvin D2 + NADH + H(+)</text>
        <dbReference type="Rhea" id="RHEA:53588"/>
        <dbReference type="ChEBI" id="CHEBI:15378"/>
        <dbReference type="ChEBI" id="CHEBI:57540"/>
        <dbReference type="ChEBI" id="CHEBI:57945"/>
        <dbReference type="ChEBI" id="CHEBI:133367"/>
        <dbReference type="ChEBI" id="CHEBI:137498"/>
    </reaction>
    <physiologicalReaction direction="left-to-right" evidence="19">
        <dbReference type="Rhea" id="RHEA:53589"/>
    </physiologicalReaction>
</comment>
<gene>
    <name evidence="24" type="primary">LOC106165584</name>
</gene>
<evidence type="ECO:0000256" key="17">
    <source>
        <dbReference type="ARBA" id="ARBA00048611"/>
    </source>
</evidence>
<dbReference type="InterPro" id="IPR020904">
    <property type="entry name" value="Sc_DH/Rdtase_CS"/>
</dbReference>
<evidence type="ECO:0000313" key="23">
    <source>
        <dbReference type="Proteomes" id="UP000085678"/>
    </source>
</evidence>
<comment type="catalytic activity">
    <reaction evidence="20">
        <text>(15S)-hydroxy-(5Z,8Z,11Z,13E)-eicosatetraenoate + NAD(+) = 15-oxo-(5Z,8Z,11Z,13E)-eicosatetraenoate + NADH + H(+)</text>
        <dbReference type="Rhea" id="RHEA:23260"/>
        <dbReference type="ChEBI" id="CHEBI:15378"/>
        <dbReference type="ChEBI" id="CHEBI:57409"/>
        <dbReference type="ChEBI" id="CHEBI:57410"/>
        <dbReference type="ChEBI" id="CHEBI:57540"/>
        <dbReference type="ChEBI" id="CHEBI:57945"/>
        <dbReference type="EC" id="1.1.1.232"/>
    </reaction>
    <physiologicalReaction direction="left-to-right" evidence="20">
        <dbReference type="Rhea" id="RHEA:23261"/>
    </physiologicalReaction>
</comment>
<evidence type="ECO:0000256" key="8">
    <source>
        <dbReference type="ARBA" id="ARBA00045705"/>
    </source>
</evidence>
<dbReference type="OMA" id="SCKYHEF"/>
<evidence type="ECO:0000256" key="16">
    <source>
        <dbReference type="ARBA" id="ARBA00048535"/>
    </source>
</evidence>
<dbReference type="EC" id="1.1.1.141" evidence="3"/>
<organism evidence="23 24">
    <name type="scientific">Lingula anatina</name>
    <name type="common">Brachiopod</name>
    <name type="synonym">Lingula unguis</name>
    <dbReference type="NCBI Taxonomy" id="7574"/>
    <lineage>
        <taxon>Eukaryota</taxon>
        <taxon>Metazoa</taxon>
        <taxon>Spiralia</taxon>
        <taxon>Lophotrochozoa</taxon>
        <taxon>Brachiopoda</taxon>
        <taxon>Linguliformea</taxon>
        <taxon>Lingulata</taxon>
        <taxon>Lingulida</taxon>
        <taxon>Linguloidea</taxon>
        <taxon>Lingulidae</taxon>
        <taxon>Lingula</taxon>
    </lineage>
</organism>
<dbReference type="RefSeq" id="XP_013399292.1">
    <property type="nucleotide sequence ID" value="XM_013543838.1"/>
</dbReference>
<dbReference type="PRINTS" id="PR00081">
    <property type="entry name" value="GDHRDH"/>
</dbReference>
<dbReference type="SUPFAM" id="SSF51735">
    <property type="entry name" value="NAD(P)-binding Rossmann-fold domains"/>
    <property type="match status" value="1"/>
</dbReference>
<dbReference type="STRING" id="7574.A0A1S3IM65"/>
<evidence type="ECO:0000256" key="6">
    <source>
        <dbReference type="ARBA" id="ARBA00041812"/>
    </source>
</evidence>
<evidence type="ECO:0000256" key="4">
    <source>
        <dbReference type="ARBA" id="ARBA00039060"/>
    </source>
</evidence>
<dbReference type="Gene3D" id="3.40.50.720">
    <property type="entry name" value="NAD(P)-binding Rossmann-like Domain"/>
    <property type="match status" value="1"/>
</dbReference>
<dbReference type="PROSITE" id="PS00061">
    <property type="entry name" value="ADH_SHORT"/>
    <property type="match status" value="1"/>
</dbReference>
<evidence type="ECO:0000256" key="11">
    <source>
        <dbReference type="ARBA" id="ARBA00048008"/>
    </source>
</evidence>
<reference evidence="24" key="1">
    <citation type="submission" date="2025-08" db="UniProtKB">
        <authorList>
            <consortium name="RefSeq"/>
        </authorList>
    </citation>
    <scope>IDENTIFICATION</scope>
    <source>
        <tissue evidence="24">Gonads</tissue>
    </source>
</reference>
<comment type="catalytic activity">
    <reaction evidence="14">
        <text>resolvin D1 + NAD(+) = 17-oxoresolvin D1 + NADH + H(+)</text>
        <dbReference type="Rhea" id="RHEA:50128"/>
        <dbReference type="ChEBI" id="CHEBI:15378"/>
        <dbReference type="ChEBI" id="CHEBI:57540"/>
        <dbReference type="ChEBI" id="CHEBI:57945"/>
        <dbReference type="ChEBI" id="CHEBI:132079"/>
        <dbReference type="ChEBI" id="CHEBI:132081"/>
    </reaction>
    <physiologicalReaction direction="left-to-right" evidence="14">
        <dbReference type="Rhea" id="RHEA:50129"/>
    </physiologicalReaction>
</comment>
<comment type="catalytic activity">
    <reaction evidence="13">
        <text>(11R)-hydroxy-(5Z,8Z,12E,14Z)-eicosatetraenoate + NAD(+) = 11-oxo-(5Z,8Z,12E,14Z)-eicosatetraenoate + NADH + H(+)</text>
        <dbReference type="Rhea" id="RHEA:48640"/>
        <dbReference type="ChEBI" id="CHEBI:15378"/>
        <dbReference type="ChEBI" id="CHEBI:57540"/>
        <dbReference type="ChEBI" id="CHEBI:57945"/>
        <dbReference type="ChEBI" id="CHEBI:78836"/>
        <dbReference type="ChEBI" id="CHEBI:90697"/>
    </reaction>
    <physiologicalReaction direction="left-to-right" evidence="13">
        <dbReference type="Rhea" id="RHEA:48641"/>
    </physiologicalReaction>
</comment>
<evidence type="ECO:0000256" key="15">
    <source>
        <dbReference type="ARBA" id="ARBA00048393"/>
    </source>
</evidence>
<dbReference type="PRINTS" id="PR00080">
    <property type="entry name" value="SDRFAMILY"/>
</dbReference>
<keyword evidence="2" id="KW-0560">Oxidoreductase</keyword>
<evidence type="ECO:0000256" key="1">
    <source>
        <dbReference type="ARBA" id="ARBA00006484"/>
    </source>
</evidence>
<keyword evidence="23" id="KW-1185">Reference proteome</keyword>
<evidence type="ECO:0000256" key="7">
    <source>
        <dbReference type="ARBA" id="ARBA00042026"/>
    </source>
</evidence>
<dbReference type="GO" id="GO:0016404">
    <property type="term" value="F:15-hydroxyprostaglandin dehydrogenase (NAD+) activity"/>
    <property type="evidence" value="ECO:0007669"/>
    <property type="project" value="UniProtKB-EC"/>
</dbReference>
<comment type="catalytic activity">
    <reaction evidence="16">
        <text>lipoxin A4 + NAD(+) = 15-oxo-(5S,6R)-dihydroxy-(7E,9E,11Z,13E)-eicosatetraenoate + NADH + H(+)</text>
        <dbReference type="Rhea" id="RHEA:41572"/>
        <dbReference type="ChEBI" id="CHEBI:15378"/>
        <dbReference type="ChEBI" id="CHEBI:57540"/>
        <dbReference type="ChEBI" id="CHEBI:57945"/>
        <dbReference type="ChEBI" id="CHEBI:67026"/>
        <dbReference type="ChEBI" id="CHEBI:78311"/>
    </reaction>
    <physiologicalReaction direction="left-to-right" evidence="16">
        <dbReference type="Rhea" id="RHEA:41573"/>
    </physiologicalReaction>
</comment>
<dbReference type="InterPro" id="IPR002347">
    <property type="entry name" value="SDR_fam"/>
</dbReference>
<dbReference type="PANTHER" id="PTHR44229">
    <property type="entry name" value="15-HYDROXYPROSTAGLANDIN DEHYDROGENASE [NAD(+)]"/>
    <property type="match status" value="1"/>
</dbReference>
<accession>A0A1S3IM65</accession>
<dbReference type="OrthoDB" id="6045940at2759"/>
<evidence type="ECO:0000256" key="2">
    <source>
        <dbReference type="ARBA" id="ARBA00023002"/>
    </source>
</evidence>
<dbReference type="GO" id="GO:0005737">
    <property type="term" value="C:cytoplasm"/>
    <property type="evidence" value="ECO:0007669"/>
    <property type="project" value="TreeGrafter"/>
</dbReference>
<comment type="catalytic activity">
    <reaction evidence="10">
        <text>resolvin D1 + NAD(+) = 8-oxoresolvin D1 + NADH + H(+)</text>
        <dbReference type="Rhea" id="RHEA:50124"/>
        <dbReference type="ChEBI" id="CHEBI:15378"/>
        <dbReference type="ChEBI" id="CHEBI:57540"/>
        <dbReference type="ChEBI" id="CHEBI:57945"/>
        <dbReference type="ChEBI" id="CHEBI:132079"/>
        <dbReference type="ChEBI" id="CHEBI:132080"/>
    </reaction>
    <physiologicalReaction direction="left-to-right" evidence="10">
        <dbReference type="Rhea" id="RHEA:50125"/>
    </physiologicalReaction>
</comment>
<evidence type="ECO:0000256" key="13">
    <source>
        <dbReference type="ARBA" id="ARBA00048144"/>
    </source>
</evidence>
<dbReference type="InterPro" id="IPR036291">
    <property type="entry name" value="NAD(P)-bd_dom_sf"/>
</dbReference>
<comment type="function">
    <text evidence="8">Catalyzes the NAD-dependent dehydrogenation (oxidation) of a broad array of hydroxylated polyunsaturated fatty acids (mainly eicosanoids and docosanoids, including prostaglandins, lipoxins and resolvins), yielding their corresponding keto (oxo) metabolites. Decreases the levels of the pro-proliferative prostaglandins such as prostaglandin E2 (whose activity is increased in cancer because of an increase in the expression of cyclooxygenase 2) and generates oxo-fatty acid products that can profoundly influence cell function by abrogating pro-inflammatory cytokine expression. Converts resolvins E1, D1 and D2 to their oxo products, which represents a mode of resolvin inactivation. Resolvin E1 plays important roles during the resolution phase of acute inflammation, while resolvins D1 and D2 have a unique role in obesity-induced adipose inflammation.</text>
</comment>
<comment type="catalytic activity">
    <reaction evidence="18">
        <text>prostaglandin E2 + NAD(+) = 15-oxoprostaglandin E2 + NADH + H(+)</text>
        <dbReference type="Rhea" id="RHEA:11876"/>
        <dbReference type="ChEBI" id="CHEBI:15378"/>
        <dbReference type="ChEBI" id="CHEBI:57400"/>
        <dbReference type="ChEBI" id="CHEBI:57540"/>
        <dbReference type="ChEBI" id="CHEBI:57945"/>
        <dbReference type="ChEBI" id="CHEBI:606564"/>
        <dbReference type="EC" id="1.1.1.141"/>
    </reaction>
    <physiologicalReaction direction="left-to-right" evidence="18">
        <dbReference type="Rhea" id="RHEA:11877"/>
    </physiologicalReaction>
</comment>
<comment type="catalytic activity">
    <reaction evidence="15">
        <text>resolvin D2 + NAD(+) = 7-oxoresolvin D2 + NADH + H(+)</text>
        <dbReference type="Rhea" id="RHEA:53584"/>
        <dbReference type="ChEBI" id="CHEBI:15378"/>
        <dbReference type="ChEBI" id="CHEBI:57540"/>
        <dbReference type="ChEBI" id="CHEBI:57945"/>
        <dbReference type="ChEBI" id="CHEBI:133367"/>
        <dbReference type="ChEBI" id="CHEBI:137497"/>
    </reaction>
    <physiologicalReaction direction="left-to-right" evidence="15">
        <dbReference type="Rhea" id="RHEA:53585"/>
    </physiologicalReaction>
</comment>
<dbReference type="FunCoup" id="A0A1S3IM65">
    <property type="interactions" value="161"/>
</dbReference>
<dbReference type="PANTHER" id="PTHR44229:SF4">
    <property type="entry name" value="15-HYDROXYPROSTAGLANDIN DEHYDROGENASE [NAD(+)]"/>
    <property type="match status" value="1"/>
</dbReference>
<dbReference type="InParanoid" id="A0A1S3IM65"/>
<dbReference type="CDD" id="cd05323">
    <property type="entry name" value="ADH_SDR_c_like"/>
    <property type="match status" value="1"/>
</dbReference>
<comment type="catalytic activity">
    <reaction evidence="21">
        <text>resolvin E1 + NAD(+) = 18-oxo-resolvin E1 + NADH + H(+)</text>
        <dbReference type="Rhea" id="RHEA:49244"/>
        <dbReference type="ChEBI" id="CHEBI:15378"/>
        <dbReference type="ChEBI" id="CHEBI:57540"/>
        <dbReference type="ChEBI" id="CHEBI:57945"/>
        <dbReference type="ChEBI" id="CHEBI:91000"/>
        <dbReference type="ChEBI" id="CHEBI:91001"/>
    </reaction>
    <physiologicalReaction direction="left-to-right" evidence="21">
        <dbReference type="Rhea" id="RHEA:49245"/>
    </physiologicalReaction>
</comment>
<dbReference type="EC" id="1.1.1.232" evidence="4"/>
<dbReference type="FunFam" id="3.40.50.720:FF:000149">
    <property type="entry name" value="15-hydroxyprostaglandin dehydrogenase [NAD(+)]"/>
    <property type="match status" value="1"/>
</dbReference>
<name>A0A1S3IM65_LINAN</name>
<sequence length="265" mass="28699">MQIKDKVAFITGAAQGIGKAVTDALLQKGAYVAVCDVDSDTGEQTVTEFAKQYGDDRVIFLHCDVTKKDSIKSAMQRTTDKFGRLDIIGNNAGITNEKQYDLCVDINLGGVVRGTWLGLDFLRKDKGGNGGVIINMASMAGLMAVPMVPTYAATKAGVIGFTRSWGASMDYDQHQVRVNCICPGFTDTQMTKEETVEEKRAKGLLHSEALVAIMSESLKLSTNAVADVFIQLVEDDTKNGAVMALVSEQPVQEVKFPDIFTNVEK</sequence>
<comment type="similarity">
    <text evidence="1 22">Belongs to the short-chain dehydrogenases/reductases (SDR) family.</text>
</comment>
<dbReference type="Proteomes" id="UP000085678">
    <property type="component" value="Unplaced"/>
</dbReference>
<evidence type="ECO:0000256" key="21">
    <source>
        <dbReference type="ARBA" id="ARBA00049188"/>
    </source>
</evidence>
<evidence type="ECO:0000256" key="19">
    <source>
        <dbReference type="ARBA" id="ARBA00048921"/>
    </source>
</evidence>
<evidence type="ECO:0000256" key="20">
    <source>
        <dbReference type="ARBA" id="ARBA00049151"/>
    </source>
</evidence>
<evidence type="ECO:0000313" key="24">
    <source>
        <dbReference type="RefSeq" id="XP_013399292.1"/>
    </source>
</evidence>
<evidence type="ECO:0000256" key="12">
    <source>
        <dbReference type="ARBA" id="ARBA00048140"/>
    </source>
</evidence>
<dbReference type="Pfam" id="PF00106">
    <property type="entry name" value="adh_short"/>
    <property type="match status" value="1"/>
</dbReference>
<evidence type="ECO:0000256" key="5">
    <source>
        <dbReference type="ARBA" id="ARBA00040276"/>
    </source>
</evidence>
<evidence type="ECO:0000256" key="3">
    <source>
        <dbReference type="ARBA" id="ARBA00038968"/>
    </source>
</evidence>
<evidence type="ECO:0000256" key="9">
    <source>
        <dbReference type="ARBA" id="ARBA00047325"/>
    </source>
</evidence>
<comment type="catalytic activity">
    <reaction evidence="9">
        <text>prostaglandin E1 + NAD(+) = 15-oxoprostaglandin E1 + NADH + H(+)</text>
        <dbReference type="Rhea" id="RHEA:16477"/>
        <dbReference type="ChEBI" id="CHEBI:15378"/>
        <dbReference type="ChEBI" id="CHEBI:57397"/>
        <dbReference type="ChEBI" id="CHEBI:57401"/>
        <dbReference type="ChEBI" id="CHEBI:57540"/>
        <dbReference type="ChEBI" id="CHEBI:57945"/>
    </reaction>
    <physiologicalReaction direction="left-to-right" evidence="9">
        <dbReference type="Rhea" id="RHEA:16478"/>
    </physiologicalReaction>
</comment>
<evidence type="ECO:0000256" key="22">
    <source>
        <dbReference type="RuleBase" id="RU000363"/>
    </source>
</evidence>
<dbReference type="AlphaFoldDB" id="A0A1S3IM65"/>
<evidence type="ECO:0000256" key="14">
    <source>
        <dbReference type="ARBA" id="ARBA00048170"/>
    </source>
</evidence>
<comment type="catalytic activity">
    <reaction evidence="12">
        <text>15-oxo-(5S,6R)-dihydroxy-(7E,9E,11Z)-eicosatrienoate + NADH + H(+) = (5S,6R,15S)-trihydroxy-(7E,9E,11Z)-eicosatrienoate + NAD(+)</text>
        <dbReference type="Rhea" id="RHEA:41596"/>
        <dbReference type="ChEBI" id="CHEBI:15378"/>
        <dbReference type="ChEBI" id="CHEBI:57540"/>
        <dbReference type="ChEBI" id="CHEBI:57945"/>
        <dbReference type="ChEBI" id="CHEBI:78325"/>
        <dbReference type="ChEBI" id="CHEBI:78329"/>
    </reaction>
    <physiologicalReaction direction="left-to-right" evidence="12">
        <dbReference type="Rhea" id="RHEA:41597"/>
    </physiologicalReaction>
</comment>
<evidence type="ECO:0000256" key="10">
    <source>
        <dbReference type="ARBA" id="ARBA00047672"/>
    </source>
</evidence>